<dbReference type="EMBL" id="JANUAE010000003">
    <property type="protein sequence ID" value="MCS3709584.1"/>
    <property type="molecule type" value="Genomic_DNA"/>
</dbReference>
<comment type="catalytic activity">
    <reaction evidence="7">
        <text>Couples ATP hydrolysis with the unwinding of duplex DNA by translocating in the 3'-5' direction.</text>
        <dbReference type="EC" id="5.6.2.4"/>
    </reaction>
</comment>
<keyword evidence="2 10" id="KW-0547">Nucleotide-binding</keyword>
<dbReference type="GeneID" id="83727431"/>
<evidence type="ECO:0000256" key="1">
    <source>
        <dbReference type="ARBA" id="ARBA00009922"/>
    </source>
</evidence>
<evidence type="ECO:0000256" key="9">
    <source>
        <dbReference type="ARBA" id="ARBA00048988"/>
    </source>
</evidence>
<dbReference type="GO" id="GO:0000725">
    <property type="term" value="P:recombinational repair"/>
    <property type="evidence" value="ECO:0007669"/>
    <property type="project" value="TreeGrafter"/>
</dbReference>
<accession>A0A9X2PM84</accession>
<gene>
    <name evidence="16" type="ORF">GGP45_002072</name>
    <name evidence="14" type="ORF">GGP61_001187</name>
    <name evidence="15" type="ORF">GGP83_000954</name>
</gene>
<keyword evidence="4 10" id="KW-0347">Helicase</keyword>
<evidence type="ECO:0000256" key="11">
    <source>
        <dbReference type="SAM" id="MobiDB-lite"/>
    </source>
</evidence>
<dbReference type="EMBL" id="JANUBB010000003">
    <property type="protein sequence ID" value="MCS3951013.1"/>
    <property type="molecule type" value="Genomic_DNA"/>
</dbReference>
<keyword evidence="6" id="KW-0413">Isomerase</keyword>
<dbReference type="PANTHER" id="PTHR11070:SF3">
    <property type="entry name" value="DNA 3'-5' HELICASE"/>
    <property type="match status" value="1"/>
</dbReference>
<dbReference type="PROSITE" id="PS51217">
    <property type="entry name" value="UVRD_HELICASE_CTER"/>
    <property type="match status" value="1"/>
</dbReference>
<dbReference type="InterPro" id="IPR000212">
    <property type="entry name" value="DNA_helicase_UvrD/REP"/>
</dbReference>
<comment type="catalytic activity">
    <reaction evidence="9">
        <text>ATP + H2O = ADP + phosphate + H(+)</text>
        <dbReference type="Rhea" id="RHEA:13065"/>
        <dbReference type="ChEBI" id="CHEBI:15377"/>
        <dbReference type="ChEBI" id="CHEBI:15378"/>
        <dbReference type="ChEBI" id="CHEBI:30616"/>
        <dbReference type="ChEBI" id="CHEBI:43474"/>
        <dbReference type="ChEBI" id="CHEBI:456216"/>
        <dbReference type="EC" id="5.6.2.4"/>
    </reaction>
</comment>
<dbReference type="InterPro" id="IPR014016">
    <property type="entry name" value="UvrD-like_ATP-bd"/>
</dbReference>
<dbReference type="Gene3D" id="1.10.10.160">
    <property type="match status" value="1"/>
</dbReference>
<evidence type="ECO:0000256" key="7">
    <source>
        <dbReference type="ARBA" id="ARBA00034617"/>
    </source>
</evidence>
<dbReference type="Pfam" id="PF00580">
    <property type="entry name" value="UvrD-helicase"/>
    <property type="match status" value="1"/>
</dbReference>
<evidence type="ECO:0000256" key="5">
    <source>
        <dbReference type="ARBA" id="ARBA00022840"/>
    </source>
</evidence>
<dbReference type="InterPro" id="IPR014017">
    <property type="entry name" value="DNA_helicase_UvrD-like_C"/>
</dbReference>
<evidence type="ECO:0000256" key="6">
    <source>
        <dbReference type="ARBA" id="ARBA00023235"/>
    </source>
</evidence>
<evidence type="ECO:0000256" key="2">
    <source>
        <dbReference type="ARBA" id="ARBA00022741"/>
    </source>
</evidence>
<sequence length="712" mass="79586">MARRIVLSSDRDEPSGSTEDLTIEYAEALNEQQYAAATAGKGPLLIVAGAGTGKTRTLIYRLAYLVETGTRPQQIVLLTFTRRAANDMTARASNLLDGRCEKVRGGTFHAFCLEVLRQHAEALGFPRNFTVLDAADAADVLSVIRTRGEYGDGEERFPQKNTLYSMFSSATNRDETLGETITKRYPQFTSLHAELKALRDAYRRYKKEHGLMDFDDLLERTLELLETDDDVRHQVASRCRHVLVDEYQDTNALQAELVKKFSSVHGNVTVVGDDAQSIYKFRGADFRNIFRFPDEFDDTEVVKLEHNYRSTQPILDLANRVIEQAERSYDKTLFTEKTEGELPALVPAADGDMEARFVAEMVLRLREDGVPLSDVAVLFRSSHNAYDLEVELNQRNIPFVKYGGMKLNEAAHIKDVLAHLKVVENPQDAASWNRALQLIHGIGPKTAQSLIEWTTEAAEDPLTLGDGAPFSDRYAARLKQLFSTLRHVRSDDTSVTEQVEAILDYYQPLFENKYADDHPKRAPDLEHLAGLAANHESRQRFLSSLTLDPIELTALDQETGEDDEPPLVLSTIHSAKGLEFHTVFLIRALDGTIPSRHALREPGGVDEELRLFYVAVTRAEEGLFISYPMTQYRRGQGEYMTTPSRFVEDLPDDVLEPVQLVEEDAVDENAPDAPEGGDTLPSSRNGEAPAPPESTRDDGPPDDPADADGLPF</sequence>
<evidence type="ECO:0000313" key="16">
    <source>
        <dbReference type="EMBL" id="MCS4121719.1"/>
    </source>
</evidence>
<dbReference type="EMBL" id="JANUBL010000003">
    <property type="protein sequence ID" value="MCS4121719.1"/>
    <property type="molecule type" value="Genomic_DNA"/>
</dbReference>
<reference evidence="16" key="1">
    <citation type="submission" date="2022-08" db="EMBL/GenBank/DDBJ databases">
        <title>Genomic Encyclopedia of Type Strains, Phase V (KMG-V): Genome sequencing to study the core and pangenomes of soil and plant-associated prokaryotes.</title>
        <authorList>
            <person name="Whitman W."/>
        </authorList>
    </citation>
    <scope>NUCLEOTIDE SEQUENCE</scope>
    <source>
        <strain evidence="15">SP2017</strain>
        <strain evidence="16">SP3026</strain>
        <strain evidence="14">SP3049</strain>
    </source>
</reference>
<dbReference type="SUPFAM" id="SSF52540">
    <property type="entry name" value="P-loop containing nucleoside triphosphate hydrolases"/>
    <property type="match status" value="1"/>
</dbReference>
<dbReference type="AlphaFoldDB" id="A0A9X2PM84"/>
<comment type="caution">
    <text evidence="16">The sequence shown here is derived from an EMBL/GenBank/DDBJ whole genome shotgun (WGS) entry which is preliminary data.</text>
</comment>
<dbReference type="Proteomes" id="UP001155057">
    <property type="component" value="Unassembled WGS sequence"/>
</dbReference>
<dbReference type="GO" id="GO:0005524">
    <property type="term" value="F:ATP binding"/>
    <property type="evidence" value="ECO:0007669"/>
    <property type="project" value="UniProtKB-UniRule"/>
</dbReference>
<organism evidence="16 17">
    <name type="scientific">Salinibacter ruber</name>
    <dbReference type="NCBI Taxonomy" id="146919"/>
    <lineage>
        <taxon>Bacteria</taxon>
        <taxon>Pseudomonadati</taxon>
        <taxon>Rhodothermota</taxon>
        <taxon>Rhodothermia</taxon>
        <taxon>Rhodothermales</taxon>
        <taxon>Salinibacteraceae</taxon>
        <taxon>Salinibacter</taxon>
    </lineage>
</organism>
<dbReference type="PROSITE" id="PS51198">
    <property type="entry name" value="UVRD_HELICASE_ATP_BIND"/>
    <property type="match status" value="1"/>
</dbReference>
<dbReference type="Proteomes" id="UP001155010">
    <property type="component" value="Unassembled WGS sequence"/>
</dbReference>
<dbReference type="Gene3D" id="3.40.50.300">
    <property type="entry name" value="P-loop containing nucleotide triphosphate hydrolases"/>
    <property type="match status" value="2"/>
</dbReference>
<feature type="domain" description="UvrD-like helicase ATP-binding" evidence="12">
    <location>
        <begin position="27"/>
        <end position="311"/>
    </location>
</feature>
<dbReference type="Gene3D" id="1.10.486.10">
    <property type="entry name" value="PCRA, domain 4"/>
    <property type="match status" value="1"/>
</dbReference>
<protein>
    <recommendedName>
        <fullName evidence="8">DNA 3'-5' helicase</fullName>
        <ecNumber evidence="8">5.6.2.4</ecNumber>
    </recommendedName>
</protein>
<dbReference type="Proteomes" id="UP001155144">
    <property type="component" value="Unassembled WGS sequence"/>
</dbReference>
<keyword evidence="5 10" id="KW-0067">ATP-binding</keyword>
<dbReference type="InterPro" id="IPR013986">
    <property type="entry name" value="DExx_box_DNA_helicase_dom_sf"/>
</dbReference>
<proteinExistence type="inferred from homology"/>
<feature type="region of interest" description="Disordered" evidence="11">
    <location>
        <begin position="661"/>
        <end position="712"/>
    </location>
</feature>
<dbReference type="Pfam" id="PF13361">
    <property type="entry name" value="UvrD_C"/>
    <property type="match status" value="1"/>
</dbReference>
<evidence type="ECO:0000313" key="17">
    <source>
        <dbReference type="Proteomes" id="UP001155144"/>
    </source>
</evidence>
<evidence type="ECO:0000259" key="13">
    <source>
        <dbReference type="PROSITE" id="PS51217"/>
    </source>
</evidence>
<dbReference type="InterPro" id="IPR027417">
    <property type="entry name" value="P-loop_NTPase"/>
</dbReference>
<dbReference type="RefSeq" id="WP_011403289.1">
    <property type="nucleotide sequence ID" value="NZ_CALTRY010000002.1"/>
</dbReference>
<dbReference type="CDD" id="cd17932">
    <property type="entry name" value="DEXQc_UvrD"/>
    <property type="match status" value="1"/>
</dbReference>
<dbReference type="GO" id="GO:0043138">
    <property type="term" value="F:3'-5' DNA helicase activity"/>
    <property type="evidence" value="ECO:0007669"/>
    <property type="project" value="UniProtKB-EC"/>
</dbReference>
<evidence type="ECO:0000313" key="14">
    <source>
        <dbReference type="EMBL" id="MCS3709584.1"/>
    </source>
</evidence>
<evidence type="ECO:0000256" key="4">
    <source>
        <dbReference type="ARBA" id="ARBA00022806"/>
    </source>
</evidence>
<feature type="compositionally biased region" description="Acidic residues" evidence="11">
    <location>
        <begin position="661"/>
        <end position="670"/>
    </location>
</feature>
<evidence type="ECO:0000256" key="3">
    <source>
        <dbReference type="ARBA" id="ARBA00022801"/>
    </source>
</evidence>
<dbReference type="GO" id="GO:0016787">
    <property type="term" value="F:hydrolase activity"/>
    <property type="evidence" value="ECO:0007669"/>
    <property type="project" value="UniProtKB-UniRule"/>
</dbReference>
<dbReference type="GO" id="GO:0003677">
    <property type="term" value="F:DNA binding"/>
    <property type="evidence" value="ECO:0007669"/>
    <property type="project" value="InterPro"/>
</dbReference>
<dbReference type="PANTHER" id="PTHR11070">
    <property type="entry name" value="UVRD / RECB / PCRA DNA HELICASE FAMILY MEMBER"/>
    <property type="match status" value="1"/>
</dbReference>
<comment type="similarity">
    <text evidence="1">Belongs to the helicase family. UvrD subfamily.</text>
</comment>
<name>A0A9X2PM84_9BACT</name>
<feature type="binding site" evidence="10">
    <location>
        <begin position="48"/>
        <end position="55"/>
    </location>
    <ligand>
        <name>ATP</name>
        <dbReference type="ChEBI" id="CHEBI:30616"/>
    </ligand>
</feature>
<evidence type="ECO:0000313" key="15">
    <source>
        <dbReference type="EMBL" id="MCS3951013.1"/>
    </source>
</evidence>
<evidence type="ECO:0000259" key="12">
    <source>
        <dbReference type="PROSITE" id="PS51198"/>
    </source>
</evidence>
<dbReference type="EC" id="5.6.2.4" evidence="8"/>
<feature type="domain" description="UvrD-like helicase C-terminal" evidence="13">
    <location>
        <begin position="312"/>
        <end position="577"/>
    </location>
</feature>
<keyword evidence="3 10" id="KW-0378">Hydrolase</keyword>
<evidence type="ECO:0000256" key="10">
    <source>
        <dbReference type="PROSITE-ProRule" id="PRU00560"/>
    </source>
</evidence>
<dbReference type="GO" id="GO:0005829">
    <property type="term" value="C:cytosol"/>
    <property type="evidence" value="ECO:0007669"/>
    <property type="project" value="TreeGrafter"/>
</dbReference>
<evidence type="ECO:0000256" key="8">
    <source>
        <dbReference type="ARBA" id="ARBA00034808"/>
    </source>
</evidence>